<gene>
    <name evidence="10" type="primary">LOC116308946</name>
</gene>
<feature type="transmembrane region" description="Helical" evidence="7">
    <location>
        <begin position="108"/>
        <end position="128"/>
    </location>
</feature>
<dbReference type="OrthoDB" id="10017003at2759"/>
<evidence type="ECO:0000256" key="6">
    <source>
        <dbReference type="RuleBase" id="RU000688"/>
    </source>
</evidence>
<dbReference type="InParanoid" id="A0A6P8JCJ2"/>
<dbReference type="GO" id="GO:0004930">
    <property type="term" value="F:G protein-coupled receptor activity"/>
    <property type="evidence" value="ECO:0007669"/>
    <property type="project" value="UniProtKB-KW"/>
</dbReference>
<dbReference type="PROSITE" id="PS00237">
    <property type="entry name" value="G_PROTEIN_RECEP_F1_1"/>
    <property type="match status" value="1"/>
</dbReference>
<proteinExistence type="inferred from homology"/>
<dbReference type="InterPro" id="IPR000276">
    <property type="entry name" value="GPCR_Rhodpsn"/>
</dbReference>
<dbReference type="Proteomes" id="UP000515163">
    <property type="component" value="Unplaced"/>
</dbReference>
<keyword evidence="6" id="KW-0807">Transducer</keyword>
<accession>A0A6P8JCJ2</accession>
<dbReference type="PANTHER" id="PTHR22750">
    <property type="entry name" value="G-PROTEIN COUPLED RECEPTOR"/>
    <property type="match status" value="1"/>
</dbReference>
<dbReference type="InterPro" id="IPR017452">
    <property type="entry name" value="GPCR_Rhodpsn_7TM"/>
</dbReference>
<keyword evidence="2" id="KW-1003">Cell membrane</keyword>
<dbReference type="CDD" id="cd00637">
    <property type="entry name" value="7tm_classA_rhodopsin-like"/>
    <property type="match status" value="1"/>
</dbReference>
<evidence type="ECO:0000256" key="4">
    <source>
        <dbReference type="ARBA" id="ARBA00022989"/>
    </source>
</evidence>
<evidence type="ECO:0000256" key="1">
    <source>
        <dbReference type="ARBA" id="ARBA00004651"/>
    </source>
</evidence>
<dbReference type="RefSeq" id="XP_031575323.1">
    <property type="nucleotide sequence ID" value="XM_031719463.1"/>
</dbReference>
<reference evidence="10" key="1">
    <citation type="submission" date="2025-08" db="UniProtKB">
        <authorList>
            <consortium name="RefSeq"/>
        </authorList>
    </citation>
    <scope>IDENTIFICATION</scope>
    <source>
        <tissue evidence="10">Tentacle</tissue>
    </source>
</reference>
<organism evidence="9 10">
    <name type="scientific">Actinia tenebrosa</name>
    <name type="common">Australian red waratah sea anemone</name>
    <dbReference type="NCBI Taxonomy" id="6105"/>
    <lineage>
        <taxon>Eukaryota</taxon>
        <taxon>Metazoa</taxon>
        <taxon>Cnidaria</taxon>
        <taxon>Anthozoa</taxon>
        <taxon>Hexacorallia</taxon>
        <taxon>Actiniaria</taxon>
        <taxon>Actiniidae</taxon>
        <taxon>Actinia</taxon>
    </lineage>
</organism>
<comment type="similarity">
    <text evidence="6">Belongs to the G-protein coupled receptor 1 family.</text>
</comment>
<feature type="transmembrane region" description="Helical" evidence="7">
    <location>
        <begin position="149"/>
        <end position="169"/>
    </location>
</feature>
<keyword evidence="9" id="KW-1185">Reference proteome</keyword>
<comment type="subcellular location">
    <subcellularLocation>
        <location evidence="1">Cell membrane</location>
        <topology evidence="1">Multi-pass membrane protein</topology>
    </subcellularLocation>
</comment>
<evidence type="ECO:0000256" key="7">
    <source>
        <dbReference type="SAM" id="Phobius"/>
    </source>
</evidence>
<feature type="domain" description="G-protein coupled receptors family 1 profile" evidence="8">
    <location>
        <begin position="46"/>
        <end position="165"/>
    </location>
</feature>
<evidence type="ECO:0000313" key="10">
    <source>
        <dbReference type="RefSeq" id="XP_031575323.1"/>
    </source>
</evidence>
<dbReference type="FunCoup" id="A0A6P8JCJ2">
    <property type="interactions" value="389"/>
</dbReference>
<dbReference type="PRINTS" id="PR00237">
    <property type="entry name" value="GPCRRHODOPSN"/>
</dbReference>
<evidence type="ECO:0000256" key="2">
    <source>
        <dbReference type="ARBA" id="ARBA00022475"/>
    </source>
</evidence>
<name>A0A6P8JCJ2_ACTTE</name>
<dbReference type="PROSITE" id="PS50262">
    <property type="entry name" value="G_PROTEIN_RECEP_F1_2"/>
    <property type="match status" value="1"/>
</dbReference>
<evidence type="ECO:0000256" key="3">
    <source>
        <dbReference type="ARBA" id="ARBA00022692"/>
    </source>
</evidence>
<dbReference type="Pfam" id="PF00001">
    <property type="entry name" value="7tm_1"/>
    <property type="match status" value="1"/>
</dbReference>
<protein>
    <submittedName>
        <fullName evidence="10">Histamine H2 receptor-like</fullName>
    </submittedName>
</protein>
<dbReference type="Gene3D" id="1.20.1070.10">
    <property type="entry name" value="Rhodopsin 7-helix transmembrane proteins"/>
    <property type="match status" value="1"/>
</dbReference>
<dbReference type="GO" id="GO:0005886">
    <property type="term" value="C:plasma membrane"/>
    <property type="evidence" value="ECO:0007669"/>
    <property type="project" value="UniProtKB-SubCell"/>
</dbReference>
<keyword evidence="3 6" id="KW-0812">Transmembrane</keyword>
<keyword evidence="4 7" id="KW-1133">Transmembrane helix</keyword>
<evidence type="ECO:0000313" key="9">
    <source>
        <dbReference type="Proteomes" id="UP000515163"/>
    </source>
</evidence>
<dbReference type="AlphaFoldDB" id="A0A6P8JCJ2"/>
<dbReference type="SUPFAM" id="SSF81321">
    <property type="entry name" value="Family A G protein-coupled receptor-like"/>
    <property type="match status" value="1"/>
</dbReference>
<evidence type="ECO:0000256" key="5">
    <source>
        <dbReference type="ARBA" id="ARBA00023136"/>
    </source>
</evidence>
<feature type="transmembrane region" description="Helical" evidence="7">
    <location>
        <begin position="29"/>
        <end position="53"/>
    </location>
</feature>
<keyword evidence="6" id="KW-0675">Receptor</keyword>
<sequence>MSGMVENCPKISQLFFENLSDNHFLKAPITINISLNAVLALTATLGNGMIIVAILRSQNLQTPSYLLITSLAFTDLLIGLVFHPLLSILNSYYLQGKVHEVCRMTKPVIFFGVLVGYGSMLMVTCISIDRYLALTLRHRYNVIVTKKRVCLSIVFAWSSVFLLAILNMPEELFDIVFVAESFILLVLFSITCVFYIKSFRALHLYTVQVQAQQPNPLAGNFDIVKYKKTLKTMLVVLVQRYSKYLCTNVEKSPSSITSPS</sequence>
<feature type="transmembrane region" description="Helical" evidence="7">
    <location>
        <begin position="175"/>
        <end position="196"/>
    </location>
</feature>
<feature type="transmembrane region" description="Helical" evidence="7">
    <location>
        <begin position="65"/>
        <end position="88"/>
    </location>
</feature>
<keyword evidence="6" id="KW-0297">G-protein coupled receptor</keyword>
<keyword evidence="5 7" id="KW-0472">Membrane</keyword>
<evidence type="ECO:0000259" key="8">
    <source>
        <dbReference type="PROSITE" id="PS50262"/>
    </source>
</evidence>
<dbReference type="GeneID" id="116308946"/>
<dbReference type="KEGG" id="aten:116308946"/>